<evidence type="ECO:0000313" key="1">
    <source>
        <dbReference type="EMBL" id="AET32465.1"/>
    </source>
</evidence>
<organism evidence="1 2">
    <name type="scientific">Pyrobaculum ferrireducens</name>
    <dbReference type="NCBI Taxonomy" id="1104324"/>
    <lineage>
        <taxon>Archaea</taxon>
        <taxon>Thermoproteota</taxon>
        <taxon>Thermoprotei</taxon>
        <taxon>Thermoproteales</taxon>
        <taxon>Thermoproteaceae</taxon>
        <taxon>Pyrobaculum</taxon>
    </lineage>
</organism>
<name>G7VBW5_9CREN</name>
<keyword evidence="2" id="KW-1185">Reference proteome</keyword>
<dbReference type="OrthoDB" id="30401at2157"/>
<gene>
    <name evidence="1" type="ORF">P186_1028</name>
</gene>
<evidence type="ECO:0000313" key="2">
    <source>
        <dbReference type="Proteomes" id="UP000005867"/>
    </source>
</evidence>
<accession>G7VBW5</accession>
<protein>
    <submittedName>
        <fullName evidence="1">Uncharacterized protein</fullName>
    </submittedName>
</protein>
<reference evidence="1 2" key="1">
    <citation type="journal article" date="2012" name="J. Bacteriol.">
        <title>Complete genome sequence of strain 1860, a crenarchaeon of the genus pyrobaculum able to grow with various electron acceptors.</title>
        <authorList>
            <person name="Mardanov A.V."/>
            <person name="Gumerov V.M."/>
            <person name="Slobodkina G.B."/>
            <person name="Beletsky A.V."/>
            <person name="Bonch-Osmolovskaya E.A."/>
            <person name="Ravin N.V."/>
            <person name="Skryabin K.G."/>
        </authorList>
    </citation>
    <scope>NUCLEOTIDE SEQUENCE [LARGE SCALE GENOMIC DNA]</scope>
    <source>
        <strain evidence="1 2">1860</strain>
    </source>
</reference>
<sequence length="180" mass="19807">MVLLVVVRGEDAGRVAERLGCPRGPSRPGELVRCGEYALYLQLVEAVGGVEYYYMDVTLADFWRDGEYLSEEAERAGAYSPERALEVLKRVADLALLAVGSRAPSVTSAGDSVFLHHDFVWVREGFTPVGRSRDILAYVFGSVAALDVEFLIQVNEGRFEKFAGGYLVRLRSFSTSGGFQ</sequence>
<dbReference type="AlphaFoldDB" id="G7VBW5"/>
<dbReference type="EMBL" id="CP003098">
    <property type="protein sequence ID" value="AET32465.1"/>
    <property type="molecule type" value="Genomic_DNA"/>
</dbReference>
<proteinExistence type="predicted"/>
<dbReference type="KEGG" id="pyr:P186_1028"/>
<dbReference type="RefSeq" id="WP_014288293.1">
    <property type="nucleotide sequence ID" value="NC_016645.1"/>
</dbReference>
<dbReference type="Proteomes" id="UP000005867">
    <property type="component" value="Chromosome"/>
</dbReference>
<dbReference type="HOGENOM" id="CLU_1500337_0_0_2"/>
<dbReference type="eggNOG" id="arCOG09817">
    <property type="taxonomic scope" value="Archaea"/>
</dbReference>
<dbReference type="STRING" id="1104324.P186_1028"/>
<dbReference type="BioCyc" id="PSP1104324:GJSN-1004-MONOMER"/>
<dbReference type="GeneID" id="11595285"/>